<organism evidence="2 3">
    <name type="scientific">Nocardiopsis mwathae</name>
    <dbReference type="NCBI Taxonomy" id="1472723"/>
    <lineage>
        <taxon>Bacteria</taxon>
        <taxon>Bacillati</taxon>
        <taxon>Actinomycetota</taxon>
        <taxon>Actinomycetes</taxon>
        <taxon>Streptosporangiales</taxon>
        <taxon>Nocardiopsidaceae</taxon>
        <taxon>Nocardiopsis</taxon>
    </lineage>
</organism>
<name>A0A7W9YH69_9ACTN</name>
<comment type="caution">
    <text evidence="2">The sequence shown here is derived from an EMBL/GenBank/DDBJ whole genome shotgun (WGS) entry which is preliminary data.</text>
</comment>
<dbReference type="PROSITE" id="PS50075">
    <property type="entry name" value="CARRIER"/>
    <property type="match status" value="1"/>
</dbReference>
<dbReference type="Proteomes" id="UP000546642">
    <property type="component" value="Unassembled WGS sequence"/>
</dbReference>
<sequence length="88" mass="9870">MMTTEQITSAIREFILGRYPELELRDDEDIFRLGFVNSLFAMELVLFIESHFQLSIPNEELALDGFRTVDAMAALVERTATSGVAAKG</sequence>
<feature type="domain" description="Carrier" evidence="1">
    <location>
        <begin position="2"/>
        <end position="80"/>
    </location>
</feature>
<dbReference type="AlphaFoldDB" id="A0A7W9YH69"/>
<dbReference type="EMBL" id="JACHDS010000001">
    <property type="protein sequence ID" value="MBB6171870.1"/>
    <property type="molecule type" value="Genomic_DNA"/>
</dbReference>
<gene>
    <name evidence="2" type="ORF">HNR23_001930</name>
</gene>
<protein>
    <submittedName>
        <fullName evidence="2">Acyl carrier protein</fullName>
    </submittedName>
</protein>
<dbReference type="Gene3D" id="1.10.1200.10">
    <property type="entry name" value="ACP-like"/>
    <property type="match status" value="1"/>
</dbReference>
<evidence type="ECO:0000313" key="2">
    <source>
        <dbReference type="EMBL" id="MBB6171870.1"/>
    </source>
</evidence>
<dbReference type="InterPro" id="IPR009081">
    <property type="entry name" value="PP-bd_ACP"/>
</dbReference>
<dbReference type="SUPFAM" id="SSF47336">
    <property type="entry name" value="ACP-like"/>
    <property type="match status" value="1"/>
</dbReference>
<reference evidence="2 3" key="1">
    <citation type="submission" date="2020-08" db="EMBL/GenBank/DDBJ databases">
        <title>Sequencing the genomes of 1000 actinobacteria strains.</title>
        <authorList>
            <person name="Klenk H.-P."/>
        </authorList>
    </citation>
    <scope>NUCLEOTIDE SEQUENCE [LARGE SCALE GENOMIC DNA]</scope>
    <source>
        <strain evidence="2 3">DSM 46659</strain>
    </source>
</reference>
<dbReference type="Pfam" id="PF00550">
    <property type="entry name" value="PP-binding"/>
    <property type="match status" value="1"/>
</dbReference>
<proteinExistence type="predicted"/>
<dbReference type="InterPro" id="IPR036736">
    <property type="entry name" value="ACP-like_sf"/>
</dbReference>
<accession>A0A7W9YH69</accession>
<keyword evidence="3" id="KW-1185">Reference proteome</keyword>
<evidence type="ECO:0000259" key="1">
    <source>
        <dbReference type="PROSITE" id="PS50075"/>
    </source>
</evidence>
<evidence type="ECO:0000313" key="3">
    <source>
        <dbReference type="Proteomes" id="UP000546642"/>
    </source>
</evidence>